<dbReference type="Gramene" id="rna-AYBTSS11_LOCUS16883">
    <property type="protein sequence ID" value="CAJ1956848.1"/>
    <property type="gene ID" value="gene-AYBTSS11_LOCUS16883"/>
</dbReference>
<feature type="transmembrane region" description="Helical" evidence="6">
    <location>
        <begin position="239"/>
        <end position="259"/>
    </location>
</feature>
<dbReference type="GO" id="GO:0016020">
    <property type="term" value="C:membrane"/>
    <property type="evidence" value="ECO:0007669"/>
    <property type="project" value="UniProtKB-SubCell"/>
</dbReference>
<evidence type="ECO:0000256" key="4">
    <source>
        <dbReference type="ARBA" id="ARBA00022989"/>
    </source>
</evidence>
<dbReference type="InterPro" id="IPR036259">
    <property type="entry name" value="MFS_trans_sf"/>
</dbReference>
<dbReference type="Gene3D" id="1.20.1250.20">
    <property type="entry name" value="MFS general substrate transporter like domains"/>
    <property type="match status" value="1"/>
</dbReference>
<feature type="transmembrane region" description="Helical" evidence="6">
    <location>
        <begin position="334"/>
        <end position="351"/>
    </location>
</feature>
<accession>A0AA86VE62</accession>
<dbReference type="InterPro" id="IPR020846">
    <property type="entry name" value="MFS_dom"/>
</dbReference>
<protein>
    <recommendedName>
        <fullName evidence="7">Major facilitator superfamily (MFS) profile domain-containing protein</fullName>
    </recommendedName>
</protein>
<dbReference type="PROSITE" id="PS50850">
    <property type="entry name" value="MFS"/>
    <property type="match status" value="1"/>
</dbReference>
<dbReference type="InterPro" id="IPR005828">
    <property type="entry name" value="MFS_sugar_transport-like"/>
</dbReference>
<dbReference type="Proteomes" id="UP001189624">
    <property type="component" value="Chromosome 5"/>
</dbReference>
<dbReference type="InterPro" id="IPR005829">
    <property type="entry name" value="Sugar_transporter_CS"/>
</dbReference>
<feature type="domain" description="Major facilitator superfamily (MFS) profile" evidence="7">
    <location>
        <begin position="55"/>
        <end position="503"/>
    </location>
</feature>
<evidence type="ECO:0000256" key="1">
    <source>
        <dbReference type="ARBA" id="ARBA00004141"/>
    </source>
</evidence>
<organism evidence="8 9">
    <name type="scientific">Sphenostylis stenocarpa</name>
    <dbReference type="NCBI Taxonomy" id="92480"/>
    <lineage>
        <taxon>Eukaryota</taxon>
        <taxon>Viridiplantae</taxon>
        <taxon>Streptophyta</taxon>
        <taxon>Embryophyta</taxon>
        <taxon>Tracheophyta</taxon>
        <taxon>Spermatophyta</taxon>
        <taxon>Magnoliopsida</taxon>
        <taxon>eudicotyledons</taxon>
        <taxon>Gunneridae</taxon>
        <taxon>Pentapetalae</taxon>
        <taxon>rosids</taxon>
        <taxon>fabids</taxon>
        <taxon>Fabales</taxon>
        <taxon>Fabaceae</taxon>
        <taxon>Papilionoideae</taxon>
        <taxon>50 kb inversion clade</taxon>
        <taxon>NPAAA clade</taxon>
        <taxon>indigoferoid/millettioid clade</taxon>
        <taxon>Phaseoleae</taxon>
        <taxon>Sphenostylis</taxon>
    </lineage>
</organism>
<keyword evidence="9" id="KW-1185">Reference proteome</keyword>
<keyword evidence="5 6" id="KW-0472">Membrane</keyword>
<keyword evidence="2" id="KW-0813">Transport</keyword>
<evidence type="ECO:0000313" key="9">
    <source>
        <dbReference type="Proteomes" id="UP001189624"/>
    </source>
</evidence>
<dbReference type="GO" id="GO:0022857">
    <property type="term" value="F:transmembrane transporter activity"/>
    <property type="evidence" value="ECO:0007669"/>
    <property type="project" value="InterPro"/>
</dbReference>
<dbReference type="SUPFAM" id="SSF103473">
    <property type="entry name" value="MFS general substrate transporter"/>
    <property type="match status" value="1"/>
</dbReference>
<sequence>MKQSKLERTSTEMATALSIETSGRGNGVQSPVKKMCMDDMLHHYCGEFGRWHLKHFVLTNLSWVLVGFHIMVMIFADHEPHLTFHAAAKSICELKPGSWEWVGGRHATTVSEWGLVCGDKYKVGLVRALFFVGWMIGGAVFGHLSDSFLGRKRSLGVANALNAVFGCLTALSPNYWIYVVLRFLTGFSTGAVALCAYVLASEPIGSKKRGAMGMCTFYFFSGGIALLSGIAYIFQTWRYLYIASSAPSFLYTILVLPFISESPRWYLIHGRVTEAMNVMSTIASTNGKHLPDGILLALDEEINSDTTNEGLESKGARAGSIFDVVYSPVTRVRLLLVMVLTFLCDLSYYGISLNVVNLKNNLYLNVLVNAVGEMPAFAITAVLLGKFGRKPLMVGTMWFSGLFCLMGSLMRSVGVWKVVRMLCGVLGVSGMAGTYNLLYIYTSELFPTVVRNTALGCTTQAASMGAMVAPFVVVLGGWLPFAVFAACGIMGGVLALFLPETSNQPLPDTFRGLEAGHAS</sequence>
<proteinExistence type="predicted"/>
<dbReference type="Pfam" id="PF00083">
    <property type="entry name" value="Sugar_tr"/>
    <property type="match status" value="1"/>
</dbReference>
<feature type="transmembrane region" description="Helical" evidence="6">
    <location>
        <begin position="392"/>
        <end position="413"/>
    </location>
</feature>
<dbReference type="PANTHER" id="PTHR24064">
    <property type="entry name" value="SOLUTE CARRIER FAMILY 22 MEMBER"/>
    <property type="match status" value="1"/>
</dbReference>
<evidence type="ECO:0000259" key="7">
    <source>
        <dbReference type="PROSITE" id="PS50850"/>
    </source>
</evidence>
<feature type="transmembrane region" description="Helical" evidence="6">
    <location>
        <begin position="419"/>
        <end position="441"/>
    </location>
</feature>
<feature type="transmembrane region" description="Helical" evidence="6">
    <location>
        <begin position="177"/>
        <end position="199"/>
    </location>
</feature>
<keyword evidence="3 6" id="KW-0812">Transmembrane</keyword>
<evidence type="ECO:0000256" key="3">
    <source>
        <dbReference type="ARBA" id="ARBA00022692"/>
    </source>
</evidence>
<dbReference type="PROSITE" id="PS00217">
    <property type="entry name" value="SUGAR_TRANSPORT_2"/>
    <property type="match status" value="1"/>
</dbReference>
<evidence type="ECO:0000256" key="5">
    <source>
        <dbReference type="ARBA" id="ARBA00023136"/>
    </source>
</evidence>
<dbReference type="EMBL" id="OY731402">
    <property type="protein sequence ID" value="CAJ1956848.1"/>
    <property type="molecule type" value="Genomic_DNA"/>
</dbReference>
<feature type="transmembrane region" description="Helical" evidence="6">
    <location>
        <begin position="56"/>
        <end position="76"/>
    </location>
</feature>
<evidence type="ECO:0000256" key="6">
    <source>
        <dbReference type="SAM" id="Phobius"/>
    </source>
</evidence>
<feature type="transmembrane region" description="Helical" evidence="6">
    <location>
        <begin position="211"/>
        <end position="233"/>
    </location>
</feature>
<feature type="transmembrane region" description="Helical" evidence="6">
    <location>
        <begin position="124"/>
        <end position="142"/>
    </location>
</feature>
<evidence type="ECO:0000313" key="8">
    <source>
        <dbReference type="EMBL" id="CAJ1956848.1"/>
    </source>
</evidence>
<keyword evidence="4 6" id="KW-1133">Transmembrane helix</keyword>
<reference evidence="8" key="1">
    <citation type="submission" date="2023-10" db="EMBL/GenBank/DDBJ databases">
        <authorList>
            <person name="Domelevo Entfellner J.-B."/>
        </authorList>
    </citation>
    <scope>NUCLEOTIDE SEQUENCE</scope>
</reference>
<dbReference type="AlphaFoldDB" id="A0AA86VE62"/>
<evidence type="ECO:0000256" key="2">
    <source>
        <dbReference type="ARBA" id="ARBA00022448"/>
    </source>
</evidence>
<gene>
    <name evidence="8" type="ORF">AYBTSS11_LOCUS16883</name>
</gene>
<feature type="transmembrane region" description="Helical" evidence="6">
    <location>
        <begin position="478"/>
        <end position="498"/>
    </location>
</feature>
<name>A0AA86VE62_9FABA</name>
<comment type="subcellular location">
    <subcellularLocation>
        <location evidence="1">Membrane</location>
        <topology evidence="1">Multi-pass membrane protein</topology>
    </subcellularLocation>
</comment>
<feature type="transmembrane region" description="Helical" evidence="6">
    <location>
        <begin position="363"/>
        <end position="385"/>
    </location>
</feature>